<dbReference type="EMBL" id="PPEH01000001">
    <property type="protein sequence ID" value="PNW15496.1"/>
    <property type="molecule type" value="Genomic_DNA"/>
</dbReference>
<protein>
    <recommendedName>
        <fullName evidence="5">DUF3244 domain-containing protein</fullName>
    </recommendedName>
</protein>
<organism evidence="2 3">
    <name type="scientific">Chryseobacterium lactis</name>
    <dbReference type="NCBI Taxonomy" id="1241981"/>
    <lineage>
        <taxon>Bacteria</taxon>
        <taxon>Pseudomonadati</taxon>
        <taxon>Bacteroidota</taxon>
        <taxon>Flavobacteriia</taxon>
        <taxon>Flavobacteriales</taxon>
        <taxon>Weeksellaceae</taxon>
        <taxon>Chryseobacterium group</taxon>
        <taxon>Chryseobacterium</taxon>
    </lineage>
</organism>
<sequence>MMKLLLCSLVFCALSSCTWTRGKHTYENAWNVPSQASVAINSTSKDKFPMVLYNRSKENIPLKVVIKDDSYSKVINRNDSLTITAHMNKGIVVSNTGKGEGVFRIKVYNHNGSIKENRLR</sequence>
<dbReference type="OrthoDB" id="1273381at2"/>
<dbReference type="AlphaFoldDB" id="A0A3G6RP03"/>
<proteinExistence type="predicted"/>
<dbReference type="KEGG" id="clac:EG342_06875"/>
<evidence type="ECO:0000313" key="4">
    <source>
        <dbReference type="Proteomes" id="UP000279972"/>
    </source>
</evidence>
<name>A0A3G6RP03_CHRLC</name>
<dbReference type="EMBL" id="CP033924">
    <property type="protein sequence ID" value="AZA81647.1"/>
    <property type="molecule type" value="Genomic_DNA"/>
</dbReference>
<keyword evidence="4" id="KW-1185">Reference proteome</keyword>
<evidence type="ECO:0000313" key="3">
    <source>
        <dbReference type="Proteomes" id="UP000236262"/>
    </source>
</evidence>
<dbReference type="RefSeq" id="WP_103288997.1">
    <property type="nucleotide sequence ID" value="NZ_CP033924.1"/>
</dbReference>
<dbReference type="Proteomes" id="UP000279972">
    <property type="component" value="Chromosome"/>
</dbReference>
<evidence type="ECO:0000313" key="2">
    <source>
        <dbReference type="EMBL" id="PNW15496.1"/>
    </source>
</evidence>
<accession>A0A3G6RP03</accession>
<dbReference type="PROSITE" id="PS51257">
    <property type="entry name" value="PROKAR_LIPOPROTEIN"/>
    <property type="match status" value="1"/>
</dbReference>
<gene>
    <name evidence="2" type="ORF">C1637_03480</name>
    <name evidence="1" type="ORF">EG342_06875</name>
</gene>
<evidence type="ECO:0008006" key="5">
    <source>
        <dbReference type="Google" id="ProtNLM"/>
    </source>
</evidence>
<evidence type="ECO:0000313" key="1">
    <source>
        <dbReference type="EMBL" id="AZA81647.1"/>
    </source>
</evidence>
<reference evidence="2 3" key="1">
    <citation type="submission" date="2018-01" db="EMBL/GenBank/DDBJ databases">
        <title>Draft genome sequences of Chryseobacterium lactis NCTC11390, Chryseobacterium oncorhynchi 701B-08, and Chryseobacterium viscerum 687B-08.</title>
        <authorList>
            <person name="Jeong J.-J."/>
            <person name="Lee Y.J."/>
            <person name="Park B."/>
            <person name="Choi I.-G."/>
            <person name="Kim K.D."/>
        </authorList>
    </citation>
    <scope>NUCLEOTIDE SEQUENCE [LARGE SCALE GENOMIC DNA]</scope>
    <source>
        <strain evidence="2 3">NCTC11390</strain>
    </source>
</reference>
<reference evidence="1 4" key="2">
    <citation type="submission" date="2018-11" db="EMBL/GenBank/DDBJ databases">
        <title>Proposal to divide the Flavobacteriaceae and reorganize its genera based on Amino Acid Identity values calculated from whole genome sequences.</title>
        <authorList>
            <person name="Nicholson A.C."/>
            <person name="Gulvik C.A."/>
            <person name="Whitney A.M."/>
            <person name="Humrighouse B.W."/>
            <person name="Bell M."/>
            <person name="Holmes B."/>
            <person name="Steigerwalt A.G."/>
            <person name="Villarma A."/>
            <person name="Sheth M."/>
            <person name="Batra D."/>
            <person name="Pryor J."/>
            <person name="Bernardet J.-F."/>
            <person name="Hugo C."/>
            <person name="Kampfer P."/>
            <person name="Newman J."/>
            <person name="McQuiston J.R."/>
        </authorList>
    </citation>
    <scope>NUCLEOTIDE SEQUENCE [LARGE SCALE GENOMIC DNA]</scope>
    <source>
        <strain evidence="1 4">KC_1864</strain>
    </source>
</reference>
<dbReference type="Proteomes" id="UP000236262">
    <property type="component" value="Unassembled WGS sequence"/>
</dbReference>